<evidence type="ECO:0000256" key="12">
    <source>
        <dbReference type="HAMAP-Rule" id="MF_01225"/>
    </source>
</evidence>
<dbReference type="SMART" id="SM00729">
    <property type="entry name" value="Elp3"/>
    <property type="match status" value="1"/>
</dbReference>
<dbReference type="NCBIfam" id="NF001199">
    <property type="entry name" value="PRK00164.2-1"/>
    <property type="match status" value="1"/>
</dbReference>
<evidence type="ECO:0000256" key="4">
    <source>
        <dbReference type="ARBA" id="ARBA00022723"/>
    </source>
</evidence>
<dbReference type="GO" id="GO:0046872">
    <property type="term" value="F:metal ion binding"/>
    <property type="evidence" value="ECO:0007669"/>
    <property type="project" value="UniProtKB-KW"/>
</dbReference>
<dbReference type="Pfam" id="PF06463">
    <property type="entry name" value="Mob_synth_C"/>
    <property type="match status" value="1"/>
</dbReference>
<dbReference type="SFLD" id="SFLDS00029">
    <property type="entry name" value="Radical_SAM"/>
    <property type="match status" value="1"/>
</dbReference>
<dbReference type="InterPro" id="IPR000385">
    <property type="entry name" value="MoaA_NifB_PqqE_Fe-S-bd_CS"/>
</dbReference>
<dbReference type="InterPro" id="IPR010505">
    <property type="entry name" value="MoaA_twitch"/>
</dbReference>
<dbReference type="InterPro" id="IPR050105">
    <property type="entry name" value="MoCo_biosynth_MoaA/MoaC"/>
</dbReference>
<dbReference type="GO" id="GO:0061799">
    <property type="term" value="F:cyclic pyranopterin monophosphate synthase activity"/>
    <property type="evidence" value="ECO:0007669"/>
    <property type="project" value="TreeGrafter"/>
</dbReference>
<feature type="binding site" evidence="12">
    <location>
        <position position="20"/>
    </location>
    <ligand>
        <name>[4Fe-4S] cluster</name>
        <dbReference type="ChEBI" id="CHEBI:49883"/>
        <label>1</label>
        <note>4Fe-4S-S-AdoMet</note>
    </ligand>
</feature>
<comment type="function">
    <text evidence="12">Catalyzes the cyclization of GTP to (8S)-3',8-cyclo-7,8-dihydroguanosine 5'-triphosphate.</text>
</comment>
<keyword evidence="5 12" id="KW-0547">Nucleotide-binding</keyword>
<dbReference type="SFLD" id="SFLDG01386">
    <property type="entry name" value="main_SPASM_domain-containing"/>
    <property type="match status" value="1"/>
</dbReference>
<dbReference type="CDD" id="cd21117">
    <property type="entry name" value="Twitch_MoaA"/>
    <property type="match status" value="1"/>
</dbReference>
<evidence type="ECO:0000313" key="15">
    <source>
        <dbReference type="Proteomes" id="UP000000467"/>
    </source>
</evidence>
<evidence type="ECO:0000256" key="6">
    <source>
        <dbReference type="ARBA" id="ARBA00023004"/>
    </source>
</evidence>
<dbReference type="SUPFAM" id="SSF102114">
    <property type="entry name" value="Radical SAM enzymes"/>
    <property type="match status" value="1"/>
</dbReference>
<dbReference type="InterPro" id="IPR013785">
    <property type="entry name" value="Aldolase_TIM"/>
</dbReference>
<keyword evidence="6 12" id="KW-0408">Iron</keyword>
<dbReference type="HOGENOM" id="CLU_009273_0_1_9"/>
<dbReference type="OrthoDB" id="9763993at2"/>
<feature type="binding site" evidence="12">
    <location>
        <position position="271"/>
    </location>
    <ligand>
        <name>[4Fe-4S] cluster</name>
        <dbReference type="ChEBI" id="CHEBI:49883"/>
        <label>2</label>
        <note>4Fe-4S-substrate</note>
    </ligand>
</feature>
<dbReference type="AlphaFoldDB" id="K4LDX9"/>
<feature type="binding site" evidence="12">
    <location>
        <position position="13"/>
    </location>
    <ligand>
        <name>GTP</name>
        <dbReference type="ChEBI" id="CHEBI:37565"/>
    </ligand>
</feature>
<dbReference type="EC" id="4.1.99.22" evidence="1 12"/>
<dbReference type="GO" id="GO:1904047">
    <property type="term" value="F:S-adenosyl-L-methionine binding"/>
    <property type="evidence" value="ECO:0007669"/>
    <property type="project" value="UniProtKB-UniRule"/>
</dbReference>
<evidence type="ECO:0000256" key="5">
    <source>
        <dbReference type="ARBA" id="ARBA00022741"/>
    </source>
</evidence>
<reference evidence="14 15" key="1">
    <citation type="journal article" date="2012" name="BMC Genomics">
        <title>Genome-guided analysis of physiological and morphological traits of the fermentative acetate oxidizer Thermacetogenium phaeum.</title>
        <authorList>
            <person name="Oehler D."/>
            <person name="Poehlein A."/>
            <person name="Leimbach A."/>
            <person name="Muller N."/>
            <person name="Daniel R."/>
            <person name="Gottschalk G."/>
            <person name="Schink B."/>
        </authorList>
    </citation>
    <scope>NUCLEOTIDE SEQUENCE [LARGE SCALE GENOMIC DNA]</scope>
    <source>
        <strain evidence="15">ATCC BAA-254 / DSM 26808 / PB</strain>
    </source>
</reference>
<dbReference type="GO" id="GO:0051539">
    <property type="term" value="F:4 iron, 4 sulfur cluster binding"/>
    <property type="evidence" value="ECO:0007669"/>
    <property type="project" value="UniProtKB-UniRule"/>
</dbReference>
<evidence type="ECO:0000256" key="9">
    <source>
        <dbReference type="ARBA" id="ARBA00023150"/>
    </source>
</evidence>
<evidence type="ECO:0000256" key="2">
    <source>
        <dbReference type="ARBA" id="ARBA00022485"/>
    </source>
</evidence>
<evidence type="ECO:0000256" key="1">
    <source>
        <dbReference type="ARBA" id="ARBA00012167"/>
    </source>
</evidence>
<dbReference type="GO" id="GO:0061798">
    <property type="term" value="F:GTP 3',8'-cyclase activity"/>
    <property type="evidence" value="ECO:0007669"/>
    <property type="project" value="UniProtKB-UniRule"/>
</dbReference>
<comment type="subunit">
    <text evidence="12">Monomer and homodimer.</text>
</comment>
<evidence type="ECO:0000256" key="11">
    <source>
        <dbReference type="ARBA" id="ARBA00048697"/>
    </source>
</evidence>
<feature type="binding site" evidence="12">
    <location>
        <position position="27"/>
    </location>
    <ligand>
        <name>[4Fe-4S] cluster</name>
        <dbReference type="ChEBI" id="CHEBI:49883"/>
        <label>1</label>
        <note>4Fe-4S-S-AdoMet</note>
    </ligand>
</feature>
<evidence type="ECO:0000259" key="13">
    <source>
        <dbReference type="PROSITE" id="PS51918"/>
    </source>
</evidence>
<dbReference type="SFLD" id="SFLDG01383">
    <property type="entry name" value="cyclic_pyranopterin_phosphate"/>
    <property type="match status" value="1"/>
</dbReference>
<dbReference type="InterPro" id="IPR013483">
    <property type="entry name" value="MoaA"/>
</dbReference>
<dbReference type="KEGG" id="tpz:Tph_c08330"/>
<protein>
    <recommendedName>
        <fullName evidence="1 12">GTP 3',8-cyclase</fullName>
        <ecNumber evidence="1 12">4.1.99.22</ecNumber>
    </recommendedName>
    <alternativeName>
        <fullName evidence="12">Molybdenum cofactor biosynthesis protein A</fullName>
    </alternativeName>
</protein>
<name>K4LDX9_THEPS</name>
<dbReference type="CDD" id="cd01335">
    <property type="entry name" value="Radical_SAM"/>
    <property type="match status" value="1"/>
</dbReference>
<comment type="catalytic activity">
    <reaction evidence="11 12">
        <text>GTP + AH2 + S-adenosyl-L-methionine = (8S)-3',8-cyclo-7,8-dihydroguanosine 5'-triphosphate + 5'-deoxyadenosine + L-methionine + A + H(+)</text>
        <dbReference type="Rhea" id="RHEA:49576"/>
        <dbReference type="ChEBI" id="CHEBI:13193"/>
        <dbReference type="ChEBI" id="CHEBI:15378"/>
        <dbReference type="ChEBI" id="CHEBI:17319"/>
        <dbReference type="ChEBI" id="CHEBI:17499"/>
        <dbReference type="ChEBI" id="CHEBI:37565"/>
        <dbReference type="ChEBI" id="CHEBI:57844"/>
        <dbReference type="ChEBI" id="CHEBI:59789"/>
        <dbReference type="ChEBI" id="CHEBI:131766"/>
        <dbReference type="EC" id="4.1.99.22"/>
    </reaction>
</comment>
<comment type="similarity">
    <text evidence="12">Belongs to the radical SAM superfamily. MoaA family.</text>
</comment>
<dbReference type="NCBIfam" id="TIGR02666">
    <property type="entry name" value="moaA"/>
    <property type="match status" value="1"/>
</dbReference>
<keyword evidence="7 12" id="KW-0411">Iron-sulfur</keyword>
<feature type="binding site" evidence="12">
    <location>
        <position position="63"/>
    </location>
    <ligand>
        <name>GTP</name>
        <dbReference type="ChEBI" id="CHEBI:37565"/>
    </ligand>
</feature>
<dbReference type="RefSeq" id="WP_015049944.1">
    <property type="nucleotide sequence ID" value="NC_018870.1"/>
</dbReference>
<dbReference type="PANTHER" id="PTHR22960">
    <property type="entry name" value="MOLYBDOPTERIN COFACTOR SYNTHESIS PROTEIN A"/>
    <property type="match status" value="1"/>
</dbReference>
<comment type="cofactor">
    <cofactor evidence="12">
        <name>[4Fe-4S] cluster</name>
        <dbReference type="ChEBI" id="CHEBI:49883"/>
    </cofactor>
    <text evidence="12">Binds 2 [4Fe-4S] clusters. Binds 1 [4Fe-4S] cluster coordinated with 3 cysteines and an exchangeable S-adenosyl-L-methionine and 1 [4Fe-4S] cluster coordinated with 3 cysteines and the GTP-derived substrate.</text>
</comment>
<dbReference type="PANTHER" id="PTHR22960:SF0">
    <property type="entry name" value="MOLYBDENUM COFACTOR BIOSYNTHESIS PROTEIN 1"/>
    <property type="match status" value="1"/>
</dbReference>
<keyword evidence="8 12" id="KW-0342">GTP-binding</keyword>
<keyword evidence="9 12" id="KW-0501">Molybdenum cofactor biosynthesis</keyword>
<comment type="pathway">
    <text evidence="12">Cofactor biosynthesis; molybdopterin biosynthesis.</text>
</comment>
<organism evidence="14 15">
    <name type="scientific">Thermacetogenium phaeum (strain ATCC BAA-254 / DSM 26808 / PB)</name>
    <dbReference type="NCBI Taxonomy" id="1089553"/>
    <lineage>
        <taxon>Bacteria</taxon>
        <taxon>Bacillati</taxon>
        <taxon>Bacillota</taxon>
        <taxon>Clostridia</taxon>
        <taxon>Thermoanaerobacterales</taxon>
        <taxon>Thermoanaerobacteraceae</taxon>
        <taxon>Thermacetogenium</taxon>
    </lineage>
</organism>
<keyword evidence="10 12" id="KW-0456">Lyase</keyword>
<dbReference type="InterPro" id="IPR040064">
    <property type="entry name" value="MoaA-like"/>
</dbReference>
<keyword evidence="4 12" id="KW-0479">Metal-binding</keyword>
<dbReference type="STRING" id="1089553.Tph_c08330"/>
<dbReference type="InterPro" id="IPR006638">
    <property type="entry name" value="Elp3/MiaA/NifB-like_rSAM"/>
</dbReference>
<dbReference type="Pfam" id="PF04055">
    <property type="entry name" value="Radical_SAM"/>
    <property type="match status" value="1"/>
</dbReference>
<feature type="binding site" evidence="12">
    <location>
        <position position="67"/>
    </location>
    <ligand>
        <name>S-adenosyl-L-methionine</name>
        <dbReference type="ChEBI" id="CHEBI:59789"/>
    </ligand>
</feature>
<dbReference type="Proteomes" id="UP000000467">
    <property type="component" value="Chromosome"/>
</dbReference>
<feature type="binding site" evidence="12">
    <location>
        <position position="26"/>
    </location>
    <ligand>
        <name>S-adenosyl-L-methionine</name>
        <dbReference type="ChEBI" id="CHEBI:59789"/>
    </ligand>
</feature>
<dbReference type="PROSITE" id="PS01305">
    <property type="entry name" value="MOAA_NIFB_PQQE"/>
    <property type="match status" value="1"/>
</dbReference>
<dbReference type="GO" id="GO:0005525">
    <property type="term" value="F:GTP binding"/>
    <property type="evidence" value="ECO:0007669"/>
    <property type="project" value="UniProtKB-UniRule"/>
</dbReference>
<evidence type="ECO:0000256" key="8">
    <source>
        <dbReference type="ARBA" id="ARBA00023134"/>
    </source>
</evidence>
<keyword evidence="15" id="KW-1185">Reference proteome</keyword>
<dbReference type="HAMAP" id="MF_01225_B">
    <property type="entry name" value="MoaA_B"/>
    <property type="match status" value="1"/>
</dbReference>
<feature type="binding site" evidence="12">
    <location>
        <position position="94"/>
    </location>
    <ligand>
        <name>GTP</name>
        <dbReference type="ChEBI" id="CHEBI:37565"/>
    </ligand>
</feature>
<feature type="binding site" evidence="12">
    <location>
        <position position="257"/>
    </location>
    <ligand>
        <name>[4Fe-4S] cluster</name>
        <dbReference type="ChEBI" id="CHEBI:49883"/>
        <label>2</label>
        <note>4Fe-4S-substrate</note>
    </ligand>
</feature>
<feature type="binding site" evidence="12">
    <location>
        <position position="189"/>
    </location>
    <ligand>
        <name>S-adenosyl-L-methionine</name>
        <dbReference type="ChEBI" id="CHEBI:59789"/>
    </ligand>
</feature>
<feature type="binding site" evidence="12">
    <location>
        <position position="155"/>
    </location>
    <ligand>
        <name>GTP</name>
        <dbReference type="ChEBI" id="CHEBI:37565"/>
    </ligand>
</feature>
<dbReference type="eggNOG" id="COG2896">
    <property type="taxonomic scope" value="Bacteria"/>
</dbReference>
<evidence type="ECO:0000256" key="10">
    <source>
        <dbReference type="ARBA" id="ARBA00023239"/>
    </source>
</evidence>
<evidence type="ECO:0000256" key="7">
    <source>
        <dbReference type="ARBA" id="ARBA00023014"/>
    </source>
</evidence>
<proteinExistence type="inferred from homology"/>
<dbReference type="PROSITE" id="PS51918">
    <property type="entry name" value="RADICAL_SAM"/>
    <property type="match status" value="1"/>
</dbReference>
<sequence>MEDRFGRRINYLRVSVTDRCNLRCLYCMPPEGVTAKPREEILRLEEILRVAQVALQLGITRFRLTGGEPLLRKGVISLIRSLALLPGVEDLAVTTNGTLLARLGRQLLDTGVKRVNVSLDTLNPDKFRRITRGGDFRQVWDGIVEALKLGFQPVKINTVALRDYNGGEWVDFARLTLEYPLHVRFIELMPVGTSWKLAGGSFVPCGEVQSAIEQELGELRPVADLQGGGPAKYYALPGAKGTIGFIHAMSGHFCASCNRLRLTADGKIRPCLHDQHEVDIRSAIRSGAGDEELKALFYQALALKPASCHAAMDASSSGSGRGMCQIGG</sequence>
<dbReference type="GO" id="GO:0006777">
    <property type="term" value="P:Mo-molybdopterin cofactor biosynthetic process"/>
    <property type="evidence" value="ECO:0007669"/>
    <property type="project" value="UniProtKB-UniRule"/>
</dbReference>
<evidence type="ECO:0000313" key="14">
    <source>
        <dbReference type="EMBL" id="AFV11063.1"/>
    </source>
</evidence>
<dbReference type="SFLD" id="SFLDG01067">
    <property type="entry name" value="SPASM/twitch_domain_containing"/>
    <property type="match status" value="1"/>
</dbReference>
<dbReference type="Gene3D" id="3.20.20.70">
    <property type="entry name" value="Aldolase class I"/>
    <property type="match status" value="1"/>
</dbReference>
<feature type="binding site" evidence="12">
    <location>
        <position position="24"/>
    </location>
    <ligand>
        <name>[4Fe-4S] cluster</name>
        <dbReference type="ChEBI" id="CHEBI:49883"/>
        <label>1</label>
        <note>4Fe-4S-S-AdoMet</note>
    </ligand>
</feature>
<keyword evidence="2 12" id="KW-0004">4Fe-4S</keyword>
<dbReference type="InterPro" id="IPR058240">
    <property type="entry name" value="rSAM_sf"/>
</dbReference>
<dbReference type="EMBL" id="CP003732">
    <property type="protein sequence ID" value="AFV11063.1"/>
    <property type="molecule type" value="Genomic_DNA"/>
</dbReference>
<accession>K4LDX9</accession>
<keyword evidence="3 12" id="KW-0949">S-adenosyl-L-methionine</keyword>
<feature type="binding site" evidence="12">
    <location>
        <position position="118"/>
    </location>
    <ligand>
        <name>S-adenosyl-L-methionine</name>
        <dbReference type="ChEBI" id="CHEBI:59789"/>
    </ligand>
</feature>
<feature type="binding site" evidence="12">
    <location>
        <position position="254"/>
    </location>
    <ligand>
        <name>[4Fe-4S] cluster</name>
        <dbReference type="ChEBI" id="CHEBI:49883"/>
        <label>2</label>
        <note>4Fe-4S-substrate</note>
    </ligand>
</feature>
<dbReference type="UniPathway" id="UPA00344"/>
<evidence type="ECO:0000256" key="3">
    <source>
        <dbReference type="ARBA" id="ARBA00022691"/>
    </source>
</evidence>
<gene>
    <name evidence="14" type="primary">moaA2</name>
    <name evidence="12" type="synonym">moaA</name>
    <name evidence="14" type="ordered locus">Tph_c08330</name>
</gene>
<dbReference type="InterPro" id="IPR007197">
    <property type="entry name" value="rSAM"/>
</dbReference>
<feature type="domain" description="Radical SAM core" evidence="13">
    <location>
        <begin position="4"/>
        <end position="230"/>
    </location>
</feature>
<feature type="binding site" evidence="12">
    <location>
        <begin position="259"/>
        <end position="261"/>
    </location>
    <ligand>
        <name>GTP</name>
        <dbReference type="ChEBI" id="CHEBI:37565"/>
    </ligand>
</feature>